<gene>
    <name evidence="1" type="ORF">GCM10014713_00900</name>
</gene>
<dbReference type="AlphaFoldDB" id="A0A918GW62"/>
<dbReference type="RefSeq" id="WP_189199229.1">
    <property type="nucleotide sequence ID" value="NZ_BMQQ01000001.1"/>
</dbReference>
<dbReference type="EMBL" id="BMQQ01000001">
    <property type="protein sequence ID" value="GGT12306.1"/>
    <property type="molecule type" value="Genomic_DNA"/>
</dbReference>
<keyword evidence="2" id="KW-1185">Reference proteome</keyword>
<evidence type="ECO:0000313" key="2">
    <source>
        <dbReference type="Proteomes" id="UP000619486"/>
    </source>
</evidence>
<dbReference type="Proteomes" id="UP000619486">
    <property type="component" value="Unassembled WGS sequence"/>
</dbReference>
<sequence length="111" mass="11916">MAKPTNDFACEAGAQDFIAVAYREPKAGRRVTVRGTCSCNTEGFTLTLELASPPIVATPEELHLMLVETAPTGTVAQVVTPTPVEGTFPIADEVERVVIRNRGFSVPVKEE</sequence>
<name>A0A918GW62_9ACTN</name>
<reference evidence="1" key="2">
    <citation type="submission" date="2020-09" db="EMBL/GenBank/DDBJ databases">
        <authorList>
            <person name="Sun Q."/>
            <person name="Ohkuma M."/>
        </authorList>
    </citation>
    <scope>NUCLEOTIDE SEQUENCE</scope>
    <source>
        <strain evidence="1">JCM 3172</strain>
    </source>
</reference>
<comment type="caution">
    <text evidence="1">The sequence shown here is derived from an EMBL/GenBank/DDBJ whole genome shotgun (WGS) entry which is preliminary data.</text>
</comment>
<evidence type="ECO:0000313" key="1">
    <source>
        <dbReference type="EMBL" id="GGT12306.1"/>
    </source>
</evidence>
<reference evidence="1" key="1">
    <citation type="journal article" date="2014" name="Int. J. Syst. Evol. Microbiol.">
        <title>Complete genome sequence of Corynebacterium casei LMG S-19264T (=DSM 44701T), isolated from a smear-ripened cheese.</title>
        <authorList>
            <consortium name="US DOE Joint Genome Institute (JGI-PGF)"/>
            <person name="Walter F."/>
            <person name="Albersmeier A."/>
            <person name="Kalinowski J."/>
            <person name="Ruckert C."/>
        </authorList>
    </citation>
    <scope>NUCLEOTIDE SEQUENCE</scope>
    <source>
        <strain evidence="1">JCM 3172</strain>
    </source>
</reference>
<organism evidence="1 2">
    <name type="scientific">Streptomyces purpureus</name>
    <dbReference type="NCBI Taxonomy" id="1951"/>
    <lineage>
        <taxon>Bacteria</taxon>
        <taxon>Bacillati</taxon>
        <taxon>Actinomycetota</taxon>
        <taxon>Actinomycetes</taxon>
        <taxon>Kitasatosporales</taxon>
        <taxon>Streptomycetaceae</taxon>
        <taxon>Streptomyces</taxon>
    </lineage>
</organism>
<accession>A0A918GW62</accession>
<protein>
    <submittedName>
        <fullName evidence="1">Uncharacterized protein</fullName>
    </submittedName>
</protein>
<proteinExistence type="predicted"/>